<dbReference type="STRING" id="80876.SAMN05421779_10336"/>
<evidence type="ECO:0000313" key="3">
    <source>
        <dbReference type="EMBL" id="SIS67475.1"/>
    </source>
</evidence>
<sequence length="697" mass="74936">MRRLSRVLLSTCLATGVLVCTAATGRASFDMVCDPALRLPQPVMTGCVSSAMLSPGGDTRMTMALLLGDRFAPDAPHIPTSTPFFSWSAMPDLLHPPAPQASAGGAAEEPWSPPPDISCVQAQSGQKAFEQAVKADATLAEPERAALLALRGTVFATCPDYQPAALDEALKGVALSPAGRALAAYIRAADAFYAADYPKAVQMFAALSGAPQGWVKETARYMQARAMLAEARTLAVDEYGDLTPPEDPAKRQALDKAAQDGLAGLTVYLKDYPAGLYAASAKGLYRWGYRLGQNQAALQAEYLAMLTRPPAERGVPMRDFIQELDNRLVMAPQELPLSDPILWATAVLSAQRDDGDPAFWPSVAGLHADQKALHDYLAASQAFYIDHKPEQVLALIPDPGPAGDGSALTFSRQMLRAMAVQALNKPEEGESWRALLAMTKDPARRTLVELGLALYEQRHGDVRRVFAADSPIRGWMVRETLLTRTADAALLLQQAGSAQAPAHEREVALFTLLYKELTRGAPGDFVRHLALIPTDAAKGGVFALLSPERPPLKVFTEGTTASDYPCPSLQDTASRLAASPADISASLCLADFVRLNGFDDFVLDQSVEGDQLGSGPSLFTGAAYARQAIYQKVLATPTATADERAYALFRAVRCYAPSGINSCGGAEVPPSQRKAWFSELKKSYPKSRWAQGLTYYW</sequence>
<evidence type="ECO:0000313" key="4">
    <source>
        <dbReference type="Proteomes" id="UP000185678"/>
    </source>
</evidence>
<accession>A0A1N7L0V9</accession>
<dbReference type="Proteomes" id="UP000185678">
    <property type="component" value="Unassembled WGS sequence"/>
</dbReference>
<evidence type="ECO:0000256" key="2">
    <source>
        <dbReference type="SAM" id="SignalP"/>
    </source>
</evidence>
<dbReference type="RefSeq" id="WP_076399696.1">
    <property type="nucleotide sequence ID" value="NZ_FTOA01000003.1"/>
</dbReference>
<name>A0A1N7L0V9_9PROT</name>
<evidence type="ECO:0008006" key="5">
    <source>
        <dbReference type="Google" id="ProtNLM"/>
    </source>
</evidence>
<feature type="compositionally biased region" description="Low complexity" evidence="1">
    <location>
        <begin position="100"/>
        <end position="110"/>
    </location>
</feature>
<gene>
    <name evidence="3" type="ORF">SAMN05421779_10336</name>
</gene>
<evidence type="ECO:0000256" key="1">
    <source>
        <dbReference type="SAM" id="MobiDB-lite"/>
    </source>
</evidence>
<proteinExistence type="predicted"/>
<dbReference type="OrthoDB" id="5583261at2"/>
<reference evidence="3 4" key="1">
    <citation type="submission" date="2017-01" db="EMBL/GenBank/DDBJ databases">
        <authorList>
            <person name="Mah S.A."/>
            <person name="Swanson W.J."/>
            <person name="Moy G.W."/>
            <person name="Vacquier V.D."/>
        </authorList>
    </citation>
    <scope>NUCLEOTIDE SEQUENCE [LARGE SCALE GENOMIC DNA]</scope>
    <source>
        <strain evidence="3 4">DSM 11589</strain>
    </source>
</reference>
<keyword evidence="4" id="KW-1185">Reference proteome</keyword>
<protein>
    <recommendedName>
        <fullName evidence="5">Outer membrane assembly lipoprotein YfiO</fullName>
    </recommendedName>
</protein>
<keyword evidence="2" id="KW-0732">Signal</keyword>
<feature type="chain" id="PRO_5013088643" description="Outer membrane assembly lipoprotein YfiO" evidence="2">
    <location>
        <begin position="23"/>
        <end position="697"/>
    </location>
</feature>
<dbReference type="EMBL" id="FTOA01000003">
    <property type="protein sequence ID" value="SIS67475.1"/>
    <property type="molecule type" value="Genomic_DNA"/>
</dbReference>
<feature type="region of interest" description="Disordered" evidence="1">
    <location>
        <begin position="97"/>
        <end position="119"/>
    </location>
</feature>
<feature type="signal peptide" evidence="2">
    <location>
        <begin position="1"/>
        <end position="22"/>
    </location>
</feature>
<organism evidence="3 4">
    <name type="scientific">Insolitispirillum peregrinum</name>
    <dbReference type="NCBI Taxonomy" id="80876"/>
    <lineage>
        <taxon>Bacteria</taxon>
        <taxon>Pseudomonadati</taxon>
        <taxon>Pseudomonadota</taxon>
        <taxon>Alphaproteobacteria</taxon>
        <taxon>Rhodospirillales</taxon>
        <taxon>Novispirillaceae</taxon>
        <taxon>Insolitispirillum</taxon>
    </lineage>
</organism>
<dbReference type="AlphaFoldDB" id="A0A1N7L0V9"/>